<protein>
    <submittedName>
        <fullName evidence="4">ALK tyrosine kinase receptor-like</fullName>
    </submittedName>
</protein>
<keyword evidence="2" id="KW-0812">Transmembrane</keyword>
<evidence type="ECO:0000313" key="3">
    <source>
        <dbReference type="Proteomes" id="UP000245320"/>
    </source>
</evidence>
<dbReference type="Proteomes" id="UP000245320">
    <property type="component" value="Chromosome 14"/>
</dbReference>
<keyword evidence="2" id="KW-0472">Membrane</keyword>
<dbReference type="OrthoDB" id="73209at2759"/>
<keyword evidence="2" id="KW-1133">Transmembrane helix</keyword>
<keyword evidence="3" id="KW-1185">Reference proteome</keyword>
<feature type="compositionally biased region" description="Basic and acidic residues" evidence="1">
    <location>
        <begin position="120"/>
        <end position="145"/>
    </location>
</feature>
<sequence length="145" mass="15699">MDGEDGVSFINPLGILYTPALKVMEGHGEVNIKHYLNCSHCEVDECHMDPESHRVICFCDHGTVLAEDGVSCIVSPTPEPHLPLSLILSVVTSALVAALVLAFSGIMIGECPRAPALPKRGREGRPGRREQHLRLSHDSEPQPCA</sequence>
<evidence type="ECO:0000313" key="4">
    <source>
        <dbReference type="RefSeq" id="XP_033694095.1"/>
    </source>
</evidence>
<proteinExistence type="predicted"/>
<feature type="transmembrane region" description="Helical" evidence="2">
    <location>
        <begin position="86"/>
        <end position="109"/>
    </location>
</feature>
<dbReference type="AlphaFoldDB" id="A0A6J3PVH8"/>
<reference evidence="4" key="1">
    <citation type="submission" date="2025-08" db="UniProtKB">
        <authorList>
            <consortium name="RefSeq"/>
        </authorList>
    </citation>
    <scope>IDENTIFICATION</scope>
    <source>
        <tissue evidence="4">Spleen</tissue>
    </source>
</reference>
<name>A0A6J3PVH8_TURTR</name>
<gene>
    <name evidence="4" type="primary">LOC117307830</name>
</gene>
<evidence type="ECO:0000256" key="1">
    <source>
        <dbReference type="SAM" id="MobiDB-lite"/>
    </source>
</evidence>
<feature type="region of interest" description="Disordered" evidence="1">
    <location>
        <begin position="117"/>
        <end position="145"/>
    </location>
</feature>
<dbReference type="RefSeq" id="XP_033694095.1">
    <property type="nucleotide sequence ID" value="XM_033838204.1"/>
</dbReference>
<accession>A0A6J3PVH8</accession>
<evidence type="ECO:0000256" key="2">
    <source>
        <dbReference type="SAM" id="Phobius"/>
    </source>
</evidence>
<organism evidence="3 4">
    <name type="scientific">Tursiops truncatus</name>
    <name type="common">Atlantic bottle-nosed dolphin</name>
    <name type="synonym">Delphinus truncatus</name>
    <dbReference type="NCBI Taxonomy" id="9739"/>
    <lineage>
        <taxon>Eukaryota</taxon>
        <taxon>Metazoa</taxon>
        <taxon>Chordata</taxon>
        <taxon>Craniata</taxon>
        <taxon>Vertebrata</taxon>
        <taxon>Euteleostomi</taxon>
        <taxon>Mammalia</taxon>
        <taxon>Eutheria</taxon>
        <taxon>Laurasiatheria</taxon>
        <taxon>Artiodactyla</taxon>
        <taxon>Whippomorpha</taxon>
        <taxon>Cetacea</taxon>
        <taxon>Odontoceti</taxon>
        <taxon>Delphinidae</taxon>
        <taxon>Tursiops</taxon>
    </lineage>
</organism>
<dbReference type="InParanoid" id="A0A6J3PVH8"/>